<name>A0A7S4G2A7_9EUGL</name>
<evidence type="ECO:0000313" key="2">
    <source>
        <dbReference type="EMBL" id="CAE0822868.1"/>
    </source>
</evidence>
<sequence>MFCSCWAPQPPPQRPTDPREEKRKERSERRRREREARDRAKDPASRYAINAAGRPRKEEAATNPQDEVSAYTHNEPTNEGMANDDYPGASVGTPIQPRTAFVDPPPSAEPERTRPRPKPRGMYMQPETTMIHQIPQKPRVNFANQEMDIASSIIPFSNKPETTAPSSAAFVQEKHQRIELPGMVD</sequence>
<feature type="compositionally biased region" description="Basic and acidic residues" evidence="1">
    <location>
        <begin position="16"/>
        <end position="44"/>
    </location>
</feature>
<gene>
    <name evidence="2" type="ORF">EGYM00163_LOCUS34069</name>
</gene>
<dbReference type="EMBL" id="HBJA01098589">
    <property type="protein sequence ID" value="CAE0822868.1"/>
    <property type="molecule type" value="Transcribed_RNA"/>
</dbReference>
<feature type="compositionally biased region" description="Polar residues" evidence="1">
    <location>
        <begin position="62"/>
        <end position="77"/>
    </location>
</feature>
<evidence type="ECO:0000256" key="1">
    <source>
        <dbReference type="SAM" id="MobiDB-lite"/>
    </source>
</evidence>
<feature type="region of interest" description="Disordered" evidence="1">
    <location>
        <begin position="1"/>
        <end position="123"/>
    </location>
</feature>
<organism evidence="2">
    <name type="scientific">Eutreptiella gymnastica</name>
    <dbReference type="NCBI Taxonomy" id="73025"/>
    <lineage>
        <taxon>Eukaryota</taxon>
        <taxon>Discoba</taxon>
        <taxon>Euglenozoa</taxon>
        <taxon>Euglenida</taxon>
        <taxon>Spirocuta</taxon>
        <taxon>Euglenophyceae</taxon>
        <taxon>Eutreptiales</taxon>
        <taxon>Eutreptiaceae</taxon>
        <taxon>Eutreptiella</taxon>
    </lineage>
</organism>
<accession>A0A7S4G2A7</accession>
<protein>
    <submittedName>
        <fullName evidence="2">Uncharacterized protein</fullName>
    </submittedName>
</protein>
<dbReference type="AlphaFoldDB" id="A0A7S4G2A7"/>
<reference evidence="2" key="1">
    <citation type="submission" date="2021-01" db="EMBL/GenBank/DDBJ databases">
        <authorList>
            <person name="Corre E."/>
            <person name="Pelletier E."/>
            <person name="Niang G."/>
            <person name="Scheremetjew M."/>
            <person name="Finn R."/>
            <person name="Kale V."/>
            <person name="Holt S."/>
            <person name="Cochrane G."/>
            <person name="Meng A."/>
            <person name="Brown T."/>
            <person name="Cohen L."/>
        </authorList>
    </citation>
    <scope>NUCLEOTIDE SEQUENCE</scope>
    <source>
        <strain evidence="2">CCMP1594</strain>
    </source>
</reference>
<proteinExistence type="predicted"/>